<dbReference type="Gene3D" id="2.60.40.10">
    <property type="entry name" value="Immunoglobulins"/>
    <property type="match status" value="9"/>
</dbReference>
<dbReference type="InterPro" id="IPR003598">
    <property type="entry name" value="Ig_sub2"/>
</dbReference>
<dbReference type="InterPro" id="IPR013098">
    <property type="entry name" value="Ig_I-set"/>
</dbReference>
<keyword evidence="8" id="KW-1185">Reference proteome</keyword>
<dbReference type="InterPro" id="IPR036116">
    <property type="entry name" value="FN3_sf"/>
</dbReference>
<keyword evidence="2" id="KW-1015">Disulfide bond</keyword>
<evidence type="ECO:0000313" key="9">
    <source>
        <dbReference type="WBParaSite" id="SRDH1_93060.1"/>
    </source>
</evidence>
<feature type="compositionally biased region" description="Low complexity" evidence="3">
    <location>
        <begin position="1363"/>
        <end position="1381"/>
    </location>
</feature>
<keyword evidence="4" id="KW-1133">Transmembrane helix</keyword>
<dbReference type="SMART" id="SM00409">
    <property type="entry name" value="IG"/>
    <property type="match status" value="6"/>
</dbReference>
<feature type="domain" description="Ig-like" evidence="6">
    <location>
        <begin position="629"/>
        <end position="705"/>
    </location>
</feature>
<feature type="domain" description="Fibronectin type-III" evidence="7">
    <location>
        <begin position="1215"/>
        <end position="1321"/>
    </location>
</feature>
<dbReference type="WBParaSite" id="SRDH1_93060.1">
    <property type="protein sequence ID" value="SRDH1_93060.1"/>
    <property type="gene ID" value="SRDH1_93060"/>
</dbReference>
<dbReference type="SMART" id="SM00408">
    <property type="entry name" value="IGc2"/>
    <property type="match status" value="5"/>
</dbReference>
<dbReference type="InterPro" id="IPR007110">
    <property type="entry name" value="Ig-like_dom"/>
</dbReference>
<evidence type="ECO:0000313" key="8">
    <source>
        <dbReference type="Proteomes" id="UP000050792"/>
    </source>
</evidence>
<evidence type="ECO:0000259" key="7">
    <source>
        <dbReference type="PROSITE" id="PS50853"/>
    </source>
</evidence>
<dbReference type="PANTHER" id="PTHR44170">
    <property type="entry name" value="PROTEIN SIDEKICK"/>
    <property type="match status" value="1"/>
</dbReference>
<dbReference type="SUPFAM" id="SSF49265">
    <property type="entry name" value="Fibronectin type III"/>
    <property type="match status" value="2"/>
</dbReference>
<dbReference type="PROSITE" id="PS50853">
    <property type="entry name" value="FN3"/>
    <property type="match status" value="1"/>
</dbReference>
<accession>A0AA85GF15</accession>
<feature type="domain" description="Ig-like" evidence="6">
    <location>
        <begin position="281"/>
        <end position="370"/>
    </location>
</feature>
<feature type="domain" description="Ig-like" evidence="6">
    <location>
        <begin position="165"/>
        <end position="241"/>
    </location>
</feature>
<dbReference type="SUPFAM" id="SSF48726">
    <property type="entry name" value="Immunoglobulin"/>
    <property type="match status" value="6"/>
</dbReference>
<dbReference type="InterPro" id="IPR036179">
    <property type="entry name" value="Ig-like_dom_sf"/>
</dbReference>
<proteinExistence type="predicted"/>
<feature type="domain" description="Ig-like" evidence="6">
    <location>
        <begin position="27"/>
        <end position="147"/>
    </location>
</feature>
<feature type="domain" description="Ig-like" evidence="6">
    <location>
        <begin position="492"/>
        <end position="571"/>
    </location>
</feature>
<sequence length="1752" mass="202213">MWFLIQWIHICLLVQFNSDAVKVVHPPTFIKMPPSIAYINPEEPLLIPCYAKANPEPRYYWTLNGKHAYWIKPYNTTVSQELSHSTDITLMSKQGNTEYQLHSNDSHTLYTIDESGLWYFGVQKISNYLKAGLYQCIAINPFGKALSIPLKLEVARIGTFHDLNPKFIYIKPNETKILNCSTTKSIPTAKVQWMIKDDEDSLINFVHEDRNHIIDDDGNLHLLNMNPIPYRNLTYTCVIHNLILHTMKTGPDIKLLFHSNALATTTTTPPPTSIQTINELPKKIQVLYHSPSNQIVLLNQSLSLKCIMYGYPLPKIHWEFMTDSMDTDGNDHQYKDVKSLPEKYGIKLKNHGMELYIPTVQMIHHGSYRCSGINLDYMIPTDDPYVIFNVTVESKPHFAEYPKNTILPENSSIVLRCSINEEITKPSATLNWLVNGEPVERYLNGLRKVIRNNVLYLYNLTIKDSAVFQCILHNLHGINIINAYIHVWNQPPAFINVIHGIQYIIEGQQILLPCETFGAPQAEVNWFFNEKQLNTFKNLMKDDYIIEKNGNLHIISAKLSHNGTYLCKASNIFGISQSTGILFIRKQTRIISGPLIERNVNTTTNNTTTNTTTTTTHSNKRINMKYLIEGSNIQLACKVETDPLHEDQLTIVWRKDNLTLQDAFEHSDRLNITSSNNESLLIVNLISSDTGIYTCIASTKLDSVNSSIHLIVQGRPKPPKSLKLLCNYHNPLYPYIMLTWEYDETIYSPIHKVLITYITGFYRPIEGYSSLKHNNKDNFKFIDYRYFNQSINNHKNDLYWFNQTTFNIAQSMIKQSIINNQWNTIDLIPEINIMNYLKHKNQLINNHTIHNTTNYRNTTTNNSNIINLLNIPFYHYKRAFLSIHSDVIYHFRIELLNHIGKSLPSDIIPKLNSKQNELCIFPPKPLMINSDYLIVYGNKPNNLIIQWKPIDPIEHNGPGLIYRLTINCLDCINGPTKNVLNYTIVNNWSKDRIELTNLITPRLTPKTDDQNQIDIWNIETFRTYQVTLQAENDLGSSGTKPLVFTGRSGEDIPQLIPIELRILHINSKNITFSWKMINDSDFSIKMNGIFQGFRIEWCNADLSNDSCEFYKKSQDYILEQPPSWSFPNLRQMSSQIFLDNQPNDVIDIKSTSVTMSSTTIDHSNIQYENDCYIVHLNELPGKTKLKIWVRILNIQYAGPESDVLIVETKEGVPEKVSELTITFIGVNHIEVSWIKPMIINGNLISYDLEIYLNNFMNTTEIFSLHNSQLITSITIEDPEQCATRISGLKMNTHYLLCIWAKTSVGRGEPNFVNFRTATLSHDYGYIPFTISSIQDHVNSINLTLKTSFSSLNNDLSKSDMVNDSTDPSTTFSASTSSSPTLFTTEQSTNISNINNIEQIEKLNHQFMFYVQFRQLGTEIWEETQRELHNSWIVLNNLNKDSQYEIRIVYIPNNGQSIVSHTRIIHIPINNQYTIINNQWKLLFKNNQYFIIIMILCCLFLLISLISCSCLLIYYWSKHKQSIRLKKISDSLHNRYNNNNNNHNNIDYLHSFHCQQLKPYNNIQYELPIEQQQQQSPQQQLPPPLSQQQQSMEPYLNWKINNQFSSNYIDNITDHSMMMLMTPTSTTTTMMNNRNDDSIYQFNTSCICQYNHNNTITTTNNTTDLLNQSLITTCNSPFINNNCITFLKLPQSQTNSFTEDNFFNSLINIDTTYNTTYTTTITNTTTTTNTTNNSNNNTESNQHTYISSLLSRV</sequence>
<dbReference type="InterPro" id="IPR013783">
    <property type="entry name" value="Ig-like_fold"/>
</dbReference>
<dbReference type="SMART" id="SM00060">
    <property type="entry name" value="FN3"/>
    <property type="match status" value="3"/>
</dbReference>
<keyword evidence="1" id="KW-0677">Repeat</keyword>
<dbReference type="InterPro" id="IPR003961">
    <property type="entry name" value="FN3_dom"/>
</dbReference>
<dbReference type="CDD" id="cd00063">
    <property type="entry name" value="FN3"/>
    <property type="match status" value="1"/>
</dbReference>
<dbReference type="GO" id="GO:0098609">
    <property type="term" value="P:cell-cell adhesion"/>
    <property type="evidence" value="ECO:0007669"/>
    <property type="project" value="TreeGrafter"/>
</dbReference>
<dbReference type="PROSITE" id="PS50835">
    <property type="entry name" value="IG_LIKE"/>
    <property type="match status" value="6"/>
</dbReference>
<keyword evidence="5" id="KW-0732">Signal</keyword>
<organism evidence="8 9">
    <name type="scientific">Schistosoma rodhaini</name>
    <dbReference type="NCBI Taxonomy" id="6188"/>
    <lineage>
        <taxon>Eukaryota</taxon>
        <taxon>Metazoa</taxon>
        <taxon>Spiralia</taxon>
        <taxon>Lophotrochozoa</taxon>
        <taxon>Platyhelminthes</taxon>
        <taxon>Trematoda</taxon>
        <taxon>Digenea</taxon>
        <taxon>Strigeidida</taxon>
        <taxon>Schistosomatoidea</taxon>
        <taxon>Schistosomatidae</taxon>
        <taxon>Schistosoma</taxon>
    </lineage>
</organism>
<evidence type="ECO:0000256" key="1">
    <source>
        <dbReference type="ARBA" id="ARBA00022737"/>
    </source>
</evidence>
<dbReference type="GO" id="GO:0030424">
    <property type="term" value="C:axon"/>
    <property type="evidence" value="ECO:0007669"/>
    <property type="project" value="TreeGrafter"/>
</dbReference>
<keyword evidence="4" id="KW-0812">Transmembrane</keyword>
<keyword evidence="4" id="KW-0472">Membrane</keyword>
<reference evidence="9" key="2">
    <citation type="submission" date="2023-11" db="UniProtKB">
        <authorList>
            <consortium name="WormBaseParasite"/>
        </authorList>
    </citation>
    <scope>IDENTIFICATION</scope>
</reference>
<evidence type="ECO:0000256" key="5">
    <source>
        <dbReference type="SAM" id="SignalP"/>
    </source>
</evidence>
<evidence type="ECO:0000259" key="6">
    <source>
        <dbReference type="PROSITE" id="PS50835"/>
    </source>
</evidence>
<dbReference type="GO" id="GO:0005886">
    <property type="term" value="C:plasma membrane"/>
    <property type="evidence" value="ECO:0007669"/>
    <property type="project" value="TreeGrafter"/>
</dbReference>
<reference evidence="8" key="1">
    <citation type="submission" date="2022-06" db="EMBL/GenBank/DDBJ databases">
        <authorList>
            <person name="Berger JAMES D."/>
            <person name="Berger JAMES D."/>
        </authorList>
    </citation>
    <scope>NUCLEOTIDE SEQUENCE [LARGE SCALE GENOMIC DNA]</scope>
</reference>
<dbReference type="PANTHER" id="PTHR44170:SF6">
    <property type="entry name" value="CONTACTIN"/>
    <property type="match status" value="1"/>
</dbReference>
<evidence type="ECO:0008006" key="10">
    <source>
        <dbReference type="Google" id="ProtNLM"/>
    </source>
</evidence>
<feature type="transmembrane region" description="Helical" evidence="4">
    <location>
        <begin position="1488"/>
        <end position="1515"/>
    </location>
</feature>
<protein>
    <recommendedName>
        <fullName evidence="10">Receptor protein-tyrosine kinase</fullName>
    </recommendedName>
</protein>
<evidence type="ECO:0000256" key="2">
    <source>
        <dbReference type="ARBA" id="ARBA00023157"/>
    </source>
</evidence>
<name>A0AA85GF15_9TREM</name>
<evidence type="ECO:0000256" key="3">
    <source>
        <dbReference type="SAM" id="MobiDB-lite"/>
    </source>
</evidence>
<dbReference type="Pfam" id="PF13927">
    <property type="entry name" value="Ig_3"/>
    <property type="match status" value="2"/>
</dbReference>
<feature type="chain" id="PRO_5041669706" description="Receptor protein-tyrosine kinase" evidence="5">
    <location>
        <begin position="21"/>
        <end position="1752"/>
    </location>
</feature>
<dbReference type="InterPro" id="IPR003599">
    <property type="entry name" value="Ig_sub"/>
</dbReference>
<dbReference type="GO" id="GO:0007411">
    <property type="term" value="P:axon guidance"/>
    <property type="evidence" value="ECO:0007669"/>
    <property type="project" value="TreeGrafter"/>
</dbReference>
<feature type="region of interest" description="Disordered" evidence="3">
    <location>
        <begin position="1359"/>
        <end position="1381"/>
    </location>
</feature>
<dbReference type="Pfam" id="PF07679">
    <property type="entry name" value="I-set"/>
    <property type="match status" value="1"/>
</dbReference>
<dbReference type="Proteomes" id="UP000050792">
    <property type="component" value="Unassembled WGS sequence"/>
</dbReference>
<feature type="domain" description="Ig-like" evidence="6">
    <location>
        <begin position="396"/>
        <end position="474"/>
    </location>
</feature>
<feature type="signal peptide" evidence="5">
    <location>
        <begin position="1"/>
        <end position="20"/>
    </location>
</feature>
<evidence type="ECO:0000256" key="4">
    <source>
        <dbReference type="SAM" id="Phobius"/>
    </source>
</evidence>